<dbReference type="PANTHER" id="PTHR19303:SF57">
    <property type="entry name" value="HTH CENPB-TYPE DOMAIN-CONTAINING PROTEIN"/>
    <property type="match status" value="1"/>
</dbReference>
<evidence type="ECO:0000259" key="3">
    <source>
        <dbReference type="PROSITE" id="PS51253"/>
    </source>
</evidence>
<dbReference type="Gene3D" id="1.10.10.60">
    <property type="entry name" value="Homeodomain-like"/>
    <property type="match status" value="1"/>
</dbReference>
<dbReference type="VEuPathDB" id="FungiDB:H257_18905"/>
<dbReference type="GO" id="GO:0005634">
    <property type="term" value="C:nucleus"/>
    <property type="evidence" value="ECO:0007669"/>
    <property type="project" value="TreeGrafter"/>
</dbReference>
<name>A0A6A4Z0N4_APHAT</name>
<dbReference type="Pfam" id="PF03221">
    <property type="entry name" value="HTH_Tnp_Tc5"/>
    <property type="match status" value="1"/>
</dbReference>
<dbReference type="InterPro" id="IPR050863">
    <property type="entry name" value="CenT-Element_Derived"/>
</dbReference>
<sequence>MAPMNVTQHHRLATGRPVIKNSRRVAPKHQHTFHTYQKKLHIINWRKEHSMDSAIDTFFPGLTESERKTTWKQILRWESQREHITKAANTPSTSTMRNIRRQGTATTLPHNAEENLAQWVVELRADGVPVSNLLLQSKALEIATELGFTSDQFKASPTWIKGFMRRWKLSMRAKTRSGQANLADGQRALEEFKESIRKTIQENNISEVYNADQTGINYEYLPKQTIDRQGVKTVWIKSSGHAKDRMTAMLLADTKGTKYPLFLVLKTQASKIKAVVQENLTQRNGFGARVWREIEDLHTNFPLQIYGNPSAWWNSAISIHFLNFHFGRRRGQDVQKVLLLWDDFSAHFTDEVMQCANELNVVLARVPPTFTWICQPADVAWMKPIKAKMRLKWVEFLRAQITSNGSGGGKSFRLQCPERWDLVEWIHDAWDTLPTSTIVSGFVKCQIIDADTSPSDFDVPDALTHIENDGFLQTLVEAGEFEVLDPDDNITDGLDGSEDDDEDHVRPK</sequence>
<dbReference type="Pfam" id="PF03184">
    <property type="entry name" value="DDE_1"/>
    <property type="match status" value="1"/>
</dbReference>
<proteinExistence type="predicted"/>
<dbReference type="PANTHER" id="PTHR19303">
    <property type="entry name" value="TRANSPOSON"/>
    <property type="match status" value="1"/>
</dbReference>
<evidence type="ECO:0000313" key="5">
    <source>
        <dbReference type="Proteomes" id="UP000469452"/>
    </source>
</evidence>
<organism evidence="4 5">
    <name type="scientific">Aphanomyces astaci</name>
    <name type="common">Crayfish plague agent</name>
    <dbReference type="NCBI Taxonomy" id="112090"/>
    <lineage>
        <taxon>Eukaryota</taxon>
        <taxon>Sar</taxon>
        <taxon>Stramenopiles</taxon>
        <taxon>Oomycota</taxon>
        <taxon>Saprolegniomycetes</taxon>
        <taxon>Saprolegniales</taxon>
        <taxon>Verrucalvaceae</taxon>
        <taxon>Aphanomyces</taxon>
    </lineage>
</organism>
<dbReference type="InterPro" id="IPR009057">
    <property type="entry name" value="Homeodomain-like_sf"/>
</dbReference>
<comment type="caution">
    <text evidence="4">The sequence shown here is derived from an EMBL/GenBank/DDBJ whole genome shotgun (WGS) entry which is preliminary data.</text>
</comment>
<dbReference type="InterPro" id="IPR006600">
    <property type="entry name" value="HTH_CenpB_DNA-bd_dom"/>
</dbReference>
<evidence type="ECO:0000313" key="4">
    <source>
        <dbReference type="EMBL" id="KAF0705967.1"/>
    </source>
</evidence>
<feature type="domain" description="HTH CENPB-type" evidence="3">
    <location>
        <begin position="100"/>
        <end position="173"/>
    </location>
</feature>
<reference evidence="4 5" key="1">
    <citation type="submission" date="2019-06" db="EMBL/GenBank/DDBJ databases">
        <title>Genomics analysis of Aphanomyces spp. identifies a new class of oomycete effector associated with host adaptation.</title>
        <authorList>
            <person name="Gaulin E."/>
        </authorList>
    </citation>
    <scope>NUCLEOTIDE SEQUENCE [LARGE SCALE GENOMIC DNA]</scope>
    <source>
        <strain evidence="4 5">E</strain>
    </source>
</reference>
<gene>
    <name evidence="4" type="ORF">AaE_014307</name>
</gene>
<evidence type="ECO:0000256" key="1">
    <source>
        <dbReference type="ARBA" id="ARBA00023125"/>
    </source>
</evidence>
<dbReference type="PROSITE" id="PS51253">
    <property type="entry name" value="HTH_CENPB"/>
    <property type="match status" value="1"/>
</dbReference>
<accession>A0A6A4Z0N4</accession>
<evidence type="ECO:0000256" key="2">
    <source>
        <dbReference type="SAM" id="MobiDB-lite"/>
    </source>
</evidence>
<dbReference type="AlphaFoldDB" id="A0A6A4Z0N4"/>
<dbReference type="SMART" id="SM00674">
    <property type="entry name" value="CENPB"/>
    <property type="match status" value="1"/>
</dbReference>
<feature type="region of interest" description="Disordered" evidence="2">
    <location>
        <begin position="485"/>
        <end position="508"/>
    </location>
</feature>
<protein>
    <recommendedName>
        <fullName evidence="3">HTH CENPB-type domain-containing protein</fullName>
    </recommendedName>
</protein>
<feature type="compositionally biased region" description="Acidic residues" evidence="2">
    <location>
        <begin position="485"/>
        <end position="502"/>
    </location>
</feature>
<keyword evidence="1" id="KW-0238">DNA-binding</keyword>
<dbReference type="Proteomes" id="UP000469452">
    <property type="component" value="Unassembled WGS sequence"/>
</dbReference>
<dbReference type="SUPFAM" id="SSF46689">
    <property type="entry name" value="Homeodomain-like"/>
    <property type="match status" value="1"/>
</dbReference>
<dbReference type="EMBL" id="VJMI01019951">
    <property type="protein sequence ID" value="KAF0705967.1"/>
    <property type="molecule type" value="Genomic_DNA"/>
</dbReference>
<dbReference type="GO" id="GO:0003677">
    <property type="term" value="F:DNA binding"/>
    <property type="evidence" value="ECO:0007669"/>
    <property type="project" value="UniProtKB-KW"/>
</dbReference>
<dbReference type="InterPro" id="IPR004875">
    <property type="entry name" value="DDE_SF_endonuclease_dom"/>
</dbReference>